<evidence type="ECO:0000256" key="7">
    <source>
        <dbReference type="ARBA" id="ARBA00023136"/>
    </source>
</evidence>
<dbReference type="Proteomes" id="UP001222027">
    <property type="component" value="Unassembled WGS sequence"/>
</dbReference>
<dbReference type="InterPro" id="IPR032675">
    <property type="entry name" value="LRR_dom_sf"/>
</dbReference>
<dbReference type="PANTHER" id="PTHR48063">
    <property type="entry name" value="LRR RECEPTOR-LIKE KINASE"/>
    <property type="match status" value="1"/>
</dbReference>
<evidence type="ECO:0000256" key="3">
    <source>
        <dbReference type="ARBA" id="ARBA00022692"/>
    </source>
</evidence>
<evidence type="ECO:0000313" key="10">
    <source>
        <dbReference type="Proteomes" id="UP001222027"/>
    </source>
</evidence>
<reference evidence="9 10" key="1">
    <citation type="submission" date="2022-12" db="EMBL/GenBank/DDBJ databases">
        <title>Chromosome-scale assembly of the Ensete ventricosum genome.</title>
        <authorList>
            <person name="Dussert Y."/>
            <person name="Stocks J."/>
            <person name="Wendawek A."/>
            <person name="Woldeyes F."/>
            <person name="Nichols R.A."/>
            <person name="Borrell J.S."/>
        </authorList>
    </citation>
    <scope>NUCLEOTIDE SEQUENCE [LARGE SCALE GENOMIC DNA]</scope>
    <source>
        <strain evidence="10">cv. Maze</strain>
        <tissue evidence="9">Seeds</tissue>
    </source>
</reference>
<keyword evidence="7" id="KW-0472">Membrane</keyword>
<dbReference type="EMBL" id="JAQQAF010000009">
    <property type="protein sequence ID" value="KAJ8461615.1"/>
    <property type="molecule type" value="Genomic_DNA"/>
</dbReference>
<keyword evidence="8" id="KW-0325">Glycoprotein</keyword>
<proteinExistence type="predicted"/>
<dbReference type="GO" id="GO:0016020">
    <property type="term" value="C:membrane"/>
    <property type="evidence" value="ECO:0007669"/>
    <property type="project" value="UniProtKB-SubCell"/>
</dbReference>
<dbReference type="SUPFAM" id="SSF52058">
    <property type="entry name" value="L domain-like"/>
    <property type="match status" value="1"/>
</dbReference>
<accession>A0AAV8PUV4</accession>
<keyword evidence="10" id="KW-1185">Reference proteome</keyword>
<dbReference type="Gene3D" id="3.80.10.10">
    <property type="entry name" value="Ribonuclease Inhibitor"/>
    <property type="match status" value="1"/>
</dbReference>
<keyword evidence="2" id="KW-0433">Leucine-rich repeat</keyword>
<gene>
    <name evidence="9" type="ORF">OPV22_034541</name>
</gene>
<comment type="subcellular location">
    <subcellularLocation>
        <location evidence="1">Membrane</location>
        <topology evidence="1">Single-pass type I membrane protein</topology>
    </subcellularLocation>
</comment>
<dbReference type="FunFam" id="3.80.10.10:FF:000041">
    <property type="entry name" value="LRR receptor-like serine/threonine-protein kinase ERECTA"/>
    <property type="match status" value="1"/>
</dbReference>
<evidence type="ECO:0000256" key="8">
    <source>
        <dbReference type="ARBA" id="ARBA00023180"/>
    </source>
</evidence>
<keyword evidence="3" id="KW-0812">Transmembrane</keyword>
<sequence>MSAINLSAAGDLFDEILDLSFNGISADISNFEKKMSGCVRNSLQVLNLANNNLGGGVPDWIGELKNLKSLNLEFNLLSGLIPPSLGTLSSLSFLYLSNNMLQGPIPESFGQLSELIVLDVGFNQLSGIVSDVSSNSLVLLISRRTCSMGRSHRAFRG</sequence>
<name>A0AAV8PUV4_ENSVE</name>
<keyword evidence="5" id="KW-0677">Repeat</keyword>
<dbReference type="PANTHER" id="PTHR48063:SF112">
    <property type="entry name" value="RECEPTOR LIKE PROTEIN 30-LIKE"/>
    <property type="match status" value="1"/>
</dbReference>
<protein>
    <submittedName>
        <fullName evidence="9">Uncharacterized protein</fullName>
    </submittedName>
</protein>
<evidence type="ECO:0000256" key="1">
    <source>
        <dbReference type="ARBA" id="ARBA00004479"/>
    </source>
</evidence>
<dbReference type="AlphaFoldDB" id="A0AAV8PUV4"/>
<evidence type="ECO:0000256" key="5">
    <source>
        <dbReference type="ARBA" id="ARBA00022737"/>
    </source>
</evidence>
<keyword evidence="6" id="KW-1133">Transmembrane helix</keyword>
<dbReference type="InterPro" id="IPR046956">
    <property type="entry name" value="RLP23-like"/>
</dbReference>
<evidence type="ECO:0000256" key="4">
    <source>
        <dbReference type="ARBA" id="ARBA00022729"/>
    </source>
</evidence>
<comment type="caution">
    <text evidence="9">The sequence shown here is derived from an EMBL/GenBank/DDBJ whole genome shotgun (WGS) entry which is preliminary data.</text>
</comment>
<evidence type="ECO:0000256" key="2">
    <source>
        <dbReference type="ARBA" id="ARBA00022614"/>
    </source>
</evidence>
<organism evidence="9 10">
    <name type="scientific">Ensete ventricosum</name>
    <name type="common">Abyssinian banana</name>
    <name type="synonym">Musa ensete</name>
    <dbReference type="NCBI Taxonomy" id="4639"/>
    <lineage>
        <taxon>Eukaryota</taxon>
        <taxon>Viridiplantae</taxon>
        <taxon>Streptophyta</taxon>
        <taxon>Embryophyta</taxon>
        <taxon>Tracheophyta</taxon>
        <taxon>Spermatophyta</taxon>
        <taxon>Magnoliopsida</taxon>
        <taxon>Liliopsida</taxon>
        <taxon>Zingiberales</taxon>
        <taxon>Musaceae</taxon>
        <taxon>Ensete</taxon>
    </lineage>
</organism>
<evidence type="ECO:0000313" key="9">
    <source>
        <dbReference type="EMBL" id="KAJ8461615.1"/>
    </source>
</evidence>
<evidence type="ECO:0000256" key="6">
    <source>
        <dbReference type="ARBA" id="ARBA00022989"/>
    </source>
</evidence>
<dbReference type="InterPro" id="IPR001611">
    <property type="entry name" value="Leu-rich_rpt"/>
</dbReference>
<keyword evidence="4" id="KW-0732">Signal</keyword>
<dbReference type="Pfam" id="PF13855">
    <property type="entry name" value="LRR_8"/>
    <property type="match status" value="1"/>
</dbReference>